<dbReference type="EMBL" id="CM023481">
    <property type="protein sequence ID" value="KAH6948641.1"/>
    <property type="molecule type" value="Genomic_DNA"/>
</dbReference>
<comment type="caution">
    <text evidence="1">The sequence shown here is derived from an EMBL/GenBank/DDBJ whole genome shotgun (WGS) entry which is preliminary data.</text>
</comment>
<keyword evidence="2" id="KW-1185">Reference proteome</keyword>
<name>A0ACB7TQV6_HYAAI</name>
<organism evidence="1 2">
    <name type="scientific">Hyalomma asiaticum</name>
    <name type="common">Tick</name>
    <dbReference type="NCBI Taxonomy" id="266040"/>
    <lineage>
        <taxon>Eukaryota</taxon>
        <taxon>Metazoa</taxon>
        <taxon>Ecdysozoa</taxon>
        <taxon>Arthropoda</taxon>
        <taxon>Chelicerata</taxon>
        <taxon>Arachnida</taxon>
        <taxon>Acari</taxon>
        <taxon>Parasitiformes</taxon>
        <taxon>Ixodida</taxon>
        <taxon>Ixodoidea</taxon>
        <taxon>Ixodidae</taxon>
        <taxon>Hyalomminae</taxon>
        <taxon>Hyalomma</taxon>
    </lineage>
</organism>
<protein>
    <submittedName>
        <fullName evidence="1">Uncharacterized protein</fullName>
    </submittedName>
</protein>
<evidence type="ECO:0000313" key="2">
    <source>
        <dbReference type="Proteomes" id="UP000821845"/>
    </source>
</evidence>
<accession>A0ACB7TQV6</accession>
<reference evidence="1" key="1">
    <citation type="submission" date="2020-05" db="EMBL/GenBank/DDBJ databases">
        <title>Large-scale comparative analyses of tick genomes elucidate their genetic diversity and vector capacities.</title>
        <authorList>
            <person name="Jia N."/>
            <person name="Wang J."/>
            <person name="Shi W."/>
            <person name="Du L."/>
            <person name="Sun Y."/>
            <person name="Zhan W."/>
            <person name="Jiang J."/>
            <person name="Wang Q."/>
            <person name="Zhang B."/>
            <person name="Ji P."/>
            <person name="Sakyi L.B."/>
            <person name="Cui X."/>
            <person name="Yuan T."/>
            <person name="Jiang B."/>
            <person name="Yang W."/>
            <person name="Lam T.T.-Y."/>
            <person name="Chang Q."/>
            <person name="Ding S."/>
            <person name="Wang X."/>
            <person name="Zhu J."/>
            <person name="Ruan X."/>
            <person name="Zhao L."/>
            <person name="Wei J."/>
            <person name="Que T."/>
            <person name="Du C."/>
            <person name="Cheng J."/>
            <person name="Dai P."/>
            <person name="Han X."/>
            <person name="Huang E."/>
            <person name="Gao Y."/>
            <person name="Liu J."/>
            <person name="Shao H."/>
            <person name="Ye R."/>
            <person name="Li L."/>
            <person name="Wei W."/>
            <person name="Wang X."/>
            <person name="Wang C."/>
            <person name="Yang T."/>
            <person name="Huo Q."/>
            <person name="Li W."/>
            <person name="Guo W."/>
            <person name="Chen H."/>
            <person name="Zhou L."/>
            <person name="Ni X."/>
            <person name="Tian J."/>
            <person name="Zhou Y."/>
            <person name="Sheng Y."/>
            <person name="Liu T."/>
            <person name="Pan Y."/>
            <person name="Xia L."/>
            <person name="Li J."/>
            <person name="Zhao F."/>
            <person name="Cao W."/>
        </authorList>
    </citation>
    <scope>NUCLEOTIDE SEQUENCE</scope>
    <source>
        <strain evidence="1">Hyas-2018</strain>
    </source>
</reference>
<evidence type="ECO:0000313" key="1">
    <source>
        <dbReference type="EMBL" id="KAH6948641.1"/>
    </source>
</evidence>
<sequence length="662" mass="70177">MADLPPDFPPGYALSGTSNRSRAYDLLLRDTGEIIRRDASKLLLSPRRRTRRTKRRTPVRHRKQGLTAKAATAPTESLLNTESFLANFVLPDPPLPPAKEAEEAAAANVSTPPTTRDSTGPPLPPPEEADEAAAAIFTAPAPTTRDSPPPVLQITGTPRELVFREEVENTPDQRESDGTNPSFSSAPSSPSTSSDVSANQLISAAPANATVQGASSSPKEKGKEVGSQQPKGEHAFFEALSTPFFLPRVRSAADLAGSAGFCRGTRFLDSTVRAGGCSLSRPTMEFASPTGMPPRPRHRRTPSMPTVLGPPPLELMKLTEERFRQHYAVGGNSLCIVDWWRGTQAAAATTAFTAAEAPELSAPVETQPSPVTAETPTSASKAPPTLLGVTTSPSIGPLDLQAAHVPLPTSDTEEDGMDVATCRKRCRDDVSDEDDAPCPPRKTAASEDDPAGEGHLEACDDIAGSLPTPPCEPESTLSPSYCGDSFPASDRVPTANRAIEAANDLAELPVDEPGPTEPAPRCPSPRPLASREPLQAADFLRDAPAAPPAPKSQKKVKKNQKRRRAPAPAVPLPDSSAAPPAVPAAPATVQQPDNTAAAPTYLPAVAEEGDFIEIGSHNTDKAVREYAVALYIEQQTYTKQTQARYKRSLGQSGKLNSRWYGA</sequence>
<proteinExistence type="predicted"/>
<gene>
    <name evidence="1" type="ORF">HPB50_025590</name>
</gene>
<dbReference type="Proteomes" id="UP000821845">
    <property type="component" value="Chromosome 1"/>
</dbReference>